<dbReference type="Proteomes" id="UP000077275">
    <property type="component" value="Unassembled WGS sequence"/>
</dbReference>
<dbReference type="PATRIC" id="fig|47311.3.peg.1676"/>
<keyword evidence="1" id="KW-0808">Transferase</keyword>
<name>A0A166CM80_9EURY</name>
<protein>
    <submittedName>
        <fullName evidence="1">Adenylate kinase</fullName>
        <ecNumber evidence="1">2.7.4.3</ecNumber>
    </submittedName>
</protein>
<organism evidence="1 2">
    <name type="scientific">Methanobrevibacter cuticularis</name>
    <dbReference type="NCBI Taxonomy" id="47311"/>
    <lineage>
        <taxon>Archaea</taxon>
        <taxon>Methanobacteriati</taxon>
        <taxon>Methanobacteriota</taxon>
        <taxon>Methanomada group</taxon>
        <taxon>Methanobacteria</taxon>
        <taxon>Methanobacteriales</taxon>
        <taxon>Methanobacteriaceae</taxon>
        <taxon>Methanobrevibacter</taxon>
    </lineage>
</organism>
<dbReference type="InterPro" id="IPR027417">
    <property type="entry name" value="P-loop_NTPase"/>
</dbReference>
<dbReference type="Pfam" id="PF13207">
    <property type="entry name" value="AAA_17"/>
    <property type="match status" value="1"/>
</dbReference>
<reference evidence="1 2" key="1">
    <citation type="submission" date="2016-04" db="EMBL/GenBank/DDBJ databases">
        <title>Genome sequence of Methanobrevibacter cuticularis DSM 11139.</title>
        <authorList>
            <person name="Poehlein A."/>
            <person name="Seedorf H."/>
            <person name="Daniel R."/>
        </authorList>
    </citation>
    <scope>NUCLEOTIDE SEQUENCE [LARGE SCALE GENOMIC DNA]</scope>
    <source>
        <strain evidence="1 2">DSM 11139</strain>
    </source>
</reference>
<dbReference type="STRING" id="47311.MBCUT_15400"/>
<dbReference type="Gene3D" id="3.40.50.300">
    <property type="entry name" value="P-loop containing nucleotide triphosphate hydrolases"/>
    <property type="match status" value="1"/>
</dbReference>
<dbReference type="EC" id="2.7.4.3" evidence="1"/>
<dbReference type="OrthoDB" id="85381at2157"/>
<keyword evidence="2" id="KW-1185">Reference proteome</keyword>
<accession>A0A166CM80</accession>
<dbReference type="AlphaFoldDB" id="A0A166CM80"/>
<dbReference type="GO" id="GO:0004017">
    <property type="term" value="F:AMP kinase activity"/>
    <property type="evidence" value="ECO:0007669"/>
    <property type="project" value="UniProtKB-EC"/>
</dbReference>
<dbReference type="PANTHER" id="PTHR41930">
    <property type="entry name" value="UPF0200 PROTEIN MJ1399"/>
    <property type="match status" value="1"/>
</dbReference>
<dbReference type="SUPFAM" id="SSF52540">
    <property type="entry name" value="P-loop containing nucleoside triphosphate hydrolases"/>
    <property type="match status" value="1"/>
</dbReference>
<comment type="caution">
    <text evidence="1">The sequence shown here is derived from an EMBL/GenBank/DDBJ whole genome shotgun (WGS) entry which is preliminary data.</text>
</comment>
<dbReference type="RefSeq" id="WP_067260099.1">
    <property type="nucleotide sequence ID" value="NZ_LWMW01000119.1"/>
</dbReference>
<evidence type="ECO:0000313" key="2">
    <source>
        <dbReference type="Proteomes" id="UP000077275"/>
    </source>
</evidence>
<gene>
    <name evidence="1" type="primary">adk</name>
    <name evidence="1" type="ORF">MBCUT_15400</name>
</gene>
<proteinExistence type="predicted"/>
<sequence>MKVMGVSGLPGSGKSLISKIAKKKGAIIINMGDIIRKEAIKRNKSSGETAVDLRKEQGQYVVAKLTIQEINSYEKNDEKVFLIEGIRSPYEVQLFKENFAEFQLISVFASNKLRFQRLKDRNRADDSDDFKIFEERDNREINFGINDVIANSDYQIKNENDLDSYEQRINEFFNKKNIFNQR</sequence>
<dbReference type="PANTHER" id="PTHR41930:SF1">
    <property type="entry name" value="DEPHOSPHO-COA KINASE"/>
    <property type="match status" value="1"/>
</dbReference>
<keyword evidence="1" id="KW-0418">Kinase</keyword>
<dbReference type="EMBL" id="LWMW01000119">
    <property type="protein sequence ID" value="KZX15407.1"/>
    <property type="molecule type" value="Genomic_DNA"/>
</dbReference>
<evidence type="ECO:0000313" key="1">
    <source>
        <dbReference type="EMBL" id="KZX15407.1"/>
    </source>
</evidence>